<proteinExistence type="predicted"/>
<comment type="caution">
    <text evidence="1">The sequence shown here is derived from an EMBL/GenBank/DDBJ whole genome shotgun (WGS) entry which is preliminary data.</text>
</comment>
<evidence type="ECO:0000313" key="2">
    <source>
        <dbReference type="Proteomes" id="UP000023152"/>
    </source>
</evidence>
<evidence type="ECO:0000313" key="1">
    <source>
        <dbReference type="EMBL" id="ETO04478.1"/>
    </source>
</evidence>
<accession>X6LRI5</accession>
<dbReference type="Proteomes" id="UP000023152">
    <property type="component" value="Unassembled WGS sequence"/>
</dbReference>
<dbReference type="OrthoDB" id="2963168at2759"/>
<sequence>MLTENGSDEQKFNKKEMTYNGICNCSVLTKSYEKLQQSKNCSQFWNLFFNWKKKLHFFFLILKKRLNAPWNGTNSFKFSVAIDFGTEGTAMAITNNKTRDTTRISDWNSSGVSDSKESNGKTRTALLLDQDRRVIAFGNEAYNKSLLMNFLF</sequence>
<reference evidence="1 2" key="1">
    <citation type="journal article" date="2013" name="Curr. Biol.">
        <title>The Genome of the Foraminiferan Reticulomyxa filosa.</title>
        <authorList>
            <person name="Glockner G."/>
            <person name="Hulsmann N."/>
            <person name="Schleicher M."/>
            <person name="Noegel A.A."/>
            <person name="Eichinger L."/>
            <person name="Gallinger C."/>
            <person name="Pawlowski J."/>
            <person name="Sierra R."/>
            <person name="Euteneuer U."/>
            <person name="Pillet L."/>
            <person name="Moustafa A."/>
            <person name="Platzer M."/>
            <person name="Groth M."/>
            <person name="Szafranski K."/>
            <person name="Schliwa M."/>
        </authorList>
    </citation>
    <scope>NUCLEOTIDE SEQUENCE [LARGE SCALE GENOMIC DNA]</scope>
</reference>
<protein>
    <submittedName>
        <fullName evidence="1">Uncharacterized protein</fullName>
    </submittedName>
</protein>
<dbReference type="AlphaFoldDB" id="X6LRI5"/>
<keyword evidence="2" id="KW-1185">Reference proteome</keyword>
<organism evidence="1 2">
    <name type="scientific">Reticulomyxa filosa</name>
    <dbReference type="NCBI Taxonomy" id="46433"/>
    <lineage>
        <taxon>Eukaryota</taxon>
        <taxon>Sar</taxon>
        <taxon>Rhizaria</taxon>
        <taxon>Retaria</taxon>
        <taxon>Foraminifera</taxon>
        <taxon>Monothalamids</taxon>
        <taxon>Reticulomyxidae</taxon>
        <taxon>Reticulomyxa</taxon>
    </lineage>
</organism>
<dbReference type="EMBL" id="ASPP01029303">
    <property type="protein sequence ID" value="ETO04478.1"/>
    <property type="molecule type" value="Genomic_DNA"/>
</dbReference>
<gene>
    <name evidence="1" type="ORF">RFI_32920</name>
</gene>
<name>X6LRI5_RETFI</name>